<accession>A0A1I2N1I7</accession>
<evidence type="ECO:0000256" key="1">
    <source>
        <dbReference type="SAM" id="MobiDB-lite"/>
    </source>
</evidence>
<dbReference type="Proteomes" id="UP000198876">
    <property type="component" value="Unassembled WGS sequence"/>
</dbReference>
<evidence type="ECO:0000313" key="2">
    <source>
        <dbReference type="EMBL" id="SFF97612.1"/>
    </source>
</evidence>
<evidence type="ECO:0008006" key="4">
    <source>
        <dbReference type="Google" id="ProtNLM"/>
    </source>
</evidence>
<name>A0A1I2N1I7_9EURY</name>
<sequence>MRILSKGNELPFVHRSIGWDESTNFKDFDIVFVNLRTLEKESHKYDHPYNDSENSPKIFQSSDVSEFIKEDGHMVIYLPESPITEMGDTTTVRKDFSYSSPSHQARAGSIPDPEPYCEYDLLRWLPCTIKATTDESGKSIDVFLPEWDWYFGTRFAWNKFLKVSRTAGYDKNTIAENSYGKIISIEMNKNGGSLKLIPPTDSITYSEFVRNTLENVFGVESNVEGRSPPSWVSDYSLPSEEDTKSSIERKESELTQLKEELESITKFKRLLYETHTNLEDVTKEALREIGFTVDGEVPGKRDGILHTSHTKFALEVTGTTGGIKLKKCRQLDEWVENAVVEFPNEDVSGLLIVNPEMNTSPDNREVSVEPNVEGYMKRRGDYKILTTPDLYRIVELCLEGKAEKDVIEEMFYQEDTLLELPPEFSQ</sequence>
<protein>
    <recommendedName>
        <fullName evidence="4">Restriction endonuclease</fullName>
    </recommendedName>
</protein>
<evidence type="ECO:0000313" key="3">
    <source>
        <dbReference type="Proteomes" id="UP000198876"/>
    </source>
</evidence>
<dbReference type="OrthoDB" id="271844at2157"/>
<dbReference type="RefSeq" id="WP_143095462.1">
    <property type="nucleotide sequence ID" value="NZ_FOOQ01000001.1"/>
</dbReference>
<gene>
    <name evidence="2" type="ORF">SAMN04488063_0996</name>
</gene>
<reference evidence="3" key="1">
    <citation type="submission" date="2016-10" db="EMBL/GenBank/DDBJ databases">
        <authorList>
            <person name="Varghese N."/>
            <person name="Submissions S."/>
        </authorList>
    </citation>
    <scope>NUCLEOTIDE SEQUENCE [LARGE SCALE GENOMIC DNA]</scope>
    <source>
        <strain evidence="3">CGMCC 1.7739</strain>
    </source>
</reference>
<organism evidence="2 3">
    <name type="scientific">Halopelagius inordinatus</name>
    <dbReference type="NCBI Taxonomy" id="553467"/>
    <lineage>
        <taxon>Archaea</taxon>
        <taxon>Methanobacteriati</taxon>
        <taxon>Methanobacteriota</taxon>
        <taxon>Stenosarchaea group</taxon>
        <taxon>Halobacteria</taxon>
        <taxon>Halobacteriales</taxon>
        <taxon>Haloferacaceae</taxon>
    </lineage>
</organism>
<feature type="region of interest" description="Disordered" evidence="1">
    <location>
        <begin position="224"/>
        <end position="249"/>
    </location>
</feature>
<dbReference type="EMBL" id="FOOQ01000001">
    <property type="protein sequence ID" value="SFF97612.1"/>
    <property type="molecule type" value="Genomic_DNA"/>
</dbReference>
<keyword evidence="3" id="KW-1185">Reference proteome</keyword>
<proteinExistence type="predicted"/>
<dbReference type="AlphaFoldDB" id="A0A1I2N1I7"/>